<accession>A0A371HTE6</accession>
<reference evidence="1" key="1">
    <citation type="submission" date="2018-05" db="EMBL/GenBank/DDBJ databases">
        <title>Draft genome of Mucuna pruriens seed.</title>
        <authorList>
            <person name="Nnadi N.E."/>
            <person name="Vos R."/>
            <person name="Hasami M.H."/>
            <person name="Devisetty U.K."/>
            <person name="Aguiy J.C."/>
        </authorList>
    </citation>
    <scope>NUCLEOTIDE SEQUENCE [LARGE SCALE GENOMIC DNA]</scope>
    <source>
        <strain evidence="1">JCA_2017</strain>
    </source>
</reference>
<organism evidence="1 2">
    <name type="scientific">Mucuna pruriens</name>
    <name type="common">Velvet bean</name>
    <name type="synonym">Dolichos pruriens</name>
    <dbReference type="NCBI Taxonomy" id="157652"/>
    <lineage>
        <taxon>Eukaryota</taxon>
        <taxon>Viridiplantae</taxon>
        <taxon>Streptophyta</taxon>
        <taxon>Embryophyta</taxon>
        <taxon>Tracheophyta</taxon>
        <taxon>Spermatophyta</taxon>
        <taxon>Magnoliopsida</taxon>
        <taxon>eudicotyledons</taxon>
        <taxon>Gunneridae</taxon>
        <taxon>Pentapetalae</taxon>
        <taxon>rosids</taxon>
        <taxon>fabids</taxon>
        <taxon>Fabales</taxon>
        <taxon>Fabaceae</taxon>
        <taxon>Papilionoideae</taxon>
        <taxon>50 kb inversion clade</taxon>
        <taxon>NPAAA clade</taxon>
        <taxon>indigoferoid/millettioid clade</taxon>
        <taxon>Phaseoleae</taxon>
        <taxon>Mucuna</taxon>
    </lineage>
</organism>
<dbReference type="OrthoDB" id="1430089at2759"/>
<sequence>MASPIIVIIYCLESHLDGQSFRYMLKILWDELDSFRPLPNCSCATKFFYNALVNVKKYKVEDQVVKFLRGLNDSYSIMKSQIMLIDPFSSLNHVFS</sequence>
<name>A0A371HTE6_MUCPR</name>
<feature type="non-terminal residue" evidence="1">
    <location>
        <position position="1"/>
    </location>
</feature>
<protein>
    <submittedName>
        <fullName evidence="1">Uncharacterized protein</fullName>
    </submittedName>
</protein>
<dbReference type="Proteomes" id="UP000257109">
    <property type="component" value="Unassembled WGS sequence"/>
</dbReference>
<dbReference type="AlphaFoldDB" id="A0A371HTE6"/>
<evidence type="ECO:0000313" key="1">
    <source>
        <dbReference type="EMBL" id="RDY06056.1"/>
    </source>
</evidence>
<keyword evidence="2" id="KW-1185">Reference proteome</keyword>
<dbReference type="EMBL" id="QJKJ01001759">
    <property type="protein sequence ID" value="RDY06056.1"/>
    <property type="molecule type" value="Genomic_DNA"/>
</dbReference>
<gene>
    <name evidence="1" type="ORF">CR513_10031</name>
</gene>
<proteinExistence type="predicted"/>
<comment type="caution">
    <text evidence="1">The sequence shown here is derived from an EMBL/GenBank/DDBJ whole genome shotgun (WGS) entry which is preliminary data.</text>
</comment>
<dbReference type="PANTHER" id="PTHR34222">
    <property type="entry name" value="GAG_PRE-INTEGRS DOMAIN-CONTAINING PROTEIN"/>
    <property type="match status" value="1"/>
</dbReference>
<dbReference type="PANTHER" id="PTHR34222:SF99">
    <property type="entry name" value="PROTEIN, PUTATIVE-RELATED"/>
    <property type="match status" value="1"/>
</dbReference>
<evidence type="ECO:0000313" key="2">
    <source>
        <dbReference type="Proteomes" id="UP000257109"/>
    </source>
</evidence>